<name>A0ABN9W545_9DINO</name>
<dbReference type="Pfam" id="PF13424">
    <property type="entry name" value="TPR_12"/>
    <property type="match status" value="1"/>
</dbReference>
<evidence type="ECO:0000256" key="2">
    <source>
        <dbReference type="ARBA" id="ARBA00022490"/>
    </source>
</evidence>
<dbReference type="InterPro" id="IPR002151">
    <property type="entry name" value="Kinesin_light"/>
</dbReference>
<protein>
    <recommendedName>
        <fullName evidence="8">Kinesin light chain</fullName>
    </recommendedName>
</protein>
<gene>
    <name evidence="6" type="ORF">PCOR1329_LOCUS63299</name>
</gene>
<dbReference type="Proteomes" id="UP001189429">
    <property type="component" value="Unassembled WGS sequence"/>
</dbReference>
<organism evidence="6 7">
    <name type="scientific">Prorocentrum cordatum</name>
    <dbReference type="NCBI Taxonomy" id="2364126"/>
    <lineage>
        <taxon>Eukaryota</taxon>
        <taxon>Sar</taxon>
        <taxon>Alveolata</taxon>
        <taxon>Dinophyceae</taxon>
        <taxon>Prorocentrales</taxon>
        <taxon>Prorocentraceae</taxon>
        <taxon>Prorocentrum</taxon>
    </lineage>
</organism>
<dbReference type="SUPFAM" id="SSF48452">
    <property type="entry name" value="TPR-like"/>
    <property type="match status" value="1"/>
</dbReference>
<comment type="caution">
    <text evidence="6">The sequence shown here is derived from an EMBL/GenBank/DDBJ whole genome shotgun (WGS) entry which is preliminary data.</text>
</comment>
<sequence length="737" mass="79588">MPAALAQCLLAPEVPCRPPGMCLGGLHQAPVSFYQVKCGNGFHCVSKVGVFGARHDGVYKKSQVEDLQAKYQDAMEDGCPARGVVGSSGQCADDGHGTTHMCWAMDRFEAGAGQPCDSEDKVSRSCSGFFPCVRNTTNAGAAATHNRYSKTDDGNEVVTGVYDVQPPNKCYECAQFDCDQQVCQSCPNCEYTTKTIAGRKTKGCFAMDGGLARLKRRDSRDGRAFLSGKVPFPQEIKVVPHYPIYDPKQMANSDLSCWKTSTCSLPYEEVQEPLSHNAWIQKYKQAAPKVQFLLDKLVGSMVRRAQKHAFETEDCFDKSRAGIATIPARYEKLLSVQTACQDMSRIADQIAHKQPFEAKVDDMTIGCQKGEDSGGMCEALNCHTSDPKLKNAVKLLLERNEHCYEVGKKMRAEEAKNGPPPPFAQETEGGGRVDTPAGVEALKKLRGDDEPAEPKQAVAPPVAPALCATAAAAPGRRAGSRGLRRPAAPVARAPQQAVWRPWRRLCGATAAAAAGRRASGRGHASGARRARAAARPAALLAPAQGAPRGRRAAGRAARRRLRQPRASESSADEEQHSMIDCAPEVEQGLRKVLVAKESTLGRAHAETISWVCRLARALADRGQAREAEALFRRALEEREVALGAKHPDTTTSLHDIGRLLHRTGRLAEAERFLRLAVEWREGALGQDHPDALASLEELAMLLKAGGNHREAEQLFSRAGRLRCAAAAPAAPAPRAGA</sequence>
<evidence type="ECO:0008006" key="8">
    <source>
        <dbReference type="Google" id="ProtNLM"/>
    </source>
</evidence>
<accession>A0ABN9W545</accession>
<dbReference type="EMBL" id="CAUYUJ010018035">
    <property type="protein sequence ID" value="CAK0880055.1"/>
    <property type="molecule type" value="Genomic_DNA"/>
</dbReference>
<reference evidence="6" key="1">
    <citation type="submission" date="2023-10" db="EMBL/GenBank/DDBJ databases">
        <authorList>
            <person name="Chen Y."/>
            <person name="Shah S."/>
            <person name="Dougan E. K."/>
            <person name="Thang M."/>
            <person name="Chan C."/>
        </authorList>
    </citation>
    <scope>NUCLEOTIDE SEQUENCE [LARGE SCALE GENOMIC DNA]</scope>
</reference>
<dbReference type="PANTHER" id="PTHR45783:SF3">
    <property type="entry name" value="KINESIN LIGHT CHAIN"/>
    <property type="match status" value="1"/>
</dbReference>
<keyword evidence="3" id="KW-0677">Repeat</keyword>
<dbReference type="PANTHER" id="PTHR45783">
    <property type="entry name" value="KINESIN LIGHT CHAIN"/>
    <property type="match status" value="1"/>
</dbReference>
<feature type="compositionally biased region" description="Low complexity" evidence="5">
    <location>
        <begin position="512"/>
        <end position="525"/>
    </location>
</feature>
<feature type="region of interest" description="Disordered" evidence="5">
    <location>
        <begin position="512"/>
        <end position="576"/>
    </location>
</feature>
<evidence type="ECO:0000256" key="1">
    <source>
        <dbReference type="ARBA" id="ARBA00004496"/>
    </source>
</evidence>
<keyword evidence="2" id="KW-0963">Cytoplasm</keyword>
<dbReference type="Gene3D" id="1.25.40.10">
    <property type="entry name" value="Tetratricopeptide repeat domain"/>
    <property type="match status" value="1"/>
</dbReference>
<feature type="compositionally biased region" description="Basic residues" evidence="5">
    <location>
        <begin position="548"/>
        <end position="563"/>
    </location>
</feature>
<evidence type="ECO:0000256" key="4">
    <source>
        <dbReference type="ARBA" id="ARBA00022803"/>
    </source>
</evidence>
<dbReference type="InterPro" id="IPR011990">
    <property type="entry name" value="TPR-like_helical_dom_sf"/>
</dbReference>
<feature type="compositionally biased region" description="Low complexity" evidence="5">
    <location>
        <begin position="533"/>
        <end position="547"/>
    </location>
</feature>
<evidence type="ECO:0000256" key="5">
    <source>
        <dbReference type="SAM" id="MobiDB-lite"/>
    </source>
</evidence>
<comment type="subcellular location">
    <subcellularLocation>
        <location evidence="1">Cytoplasm</location>
    </subcellularLocation>
</comment>
<keyword evidence="4" id="KW-0802">TPR repeat</keyword>
<proteinExistence type="predicted"/>
<feature type="region of interest" description="Disordered" evidence="5">
    <location>
        <begin position="412"/>
        <end position="434"/>
    </location>
</feature>
<evidence type="ECO:0000313" key="6">
    <source>
        <dbReference type="EMBL" id="CAK0880055.1"/>
    </source>
</evidence>
<evidence type="ECO:0000256" key="3">
    <source>
        <dbReference type="ARBA" id="ARBA00022737"/>
    </source>
</evidence>
<keyword evidence="7" id="KW-1185">Reference proteome</keyword>
<evidence type="ECO:0000313" key="7">
    <source>
        <dbReference type="Proteomes" id="UP001189429"/>
    </source>
</evidence>